<evidence type="ECO:0000313" key="2">
    <source>
        <dbReference type="EMBL" id="CAA2995277.1"/>
    </source>
</evidence>
<feature type="region of interest" description="Disordered" evidence="1">
    <location>
        <begin position="42"/>
        <end position="117"/>
    </location>
</feature>
<comment type="caution">
    <text evidence="2">The sequence shown here is derived from an EMBL/GenBank/DDBJ whole genome shotgun (WGS) entry which is preliminary data.</text>
</comment>
<feature type="region of interest" description="Disordered" evidence="1">
    <location>
        <begin position="272"/>
        <end position="293"/>
    </location>
</feature>
<dbReference type="EMBL" id="CACTIH010005495">
    <property type="protein sequence ID" value="CAA2995277.1"/>
    <property type="molecule type" value="Genomic_DNA"/>
</dbReference>
<dbReference type="Gramene" id="OE9A014792T1">
    <property type="protein sequence ID" value="OE9A014792C1"/>
    <property type="gene ID" value="OE9A014792"/>
</dbReference>
<reference evidence="2 3" key="1">
    <citation type="submission" date="2019-12" db="EMBL/GenBank/DDBJ databases">
        <authorList>
            <person name="Alioto T."/>
            <person name="Alioto T."/>
            <person name="Gomez Garrido J."/>
        </authorList>
    </citation>
    <scope>NUCLEOTIDE SEQUENCE [LARGE SCALE GENOMIC DNA]</scope>
</reference>
<keyword evidence="3" id="KW-1185">Reference proteome</keyword>
<organism evidence="2 3">
    <name type="scientific">Olea europaea subsp. europaea</name>
    <dbReference type="NCBI Taxonomy" id="158383"/>
    <lineage>
        <taxon>Eukaryota</taxon>
        <taxon>Viridiplantae</taxon>
        <taxon>Streptophyta</taxon>
        <taxon>Embryophyta</taxon>
        <taxon>Tracheophyta</taxon>
        <taxon>Spermatophyta</taxon>
        <taxon>Magnoliopsida</taxon>
        <taxon>eudicotyledons</taxon>
        <taxon>Gunneridae</taxon>
        <taxon>Pentapetalae</taxon>
        <taxon>asterids</taxon>
        <taxon>lamiids</taxon>
        <taxon>Lamiales</taxon>
        <taxon>Oleaceae</taxon>
        <taxon>Oleeae</taxon>
        <taxon>Olea</taxon>
    </lineage>
</organism>
<name>A0A8S0SR61_OLEEU</name>
<accession>A0A8S0SR61</accession>
<sequence length="293" mass="32028">MCTRCCAPPKPSLDNLISPLVSFDDRHIPALDDLARDSIAPQFHAERLGTPDEGTFEDETFDEAHESSGTSGEEEESGVDDSGEVEGEDSEDHDSGDSDGDRFDEAPSTSYARPTAIVGSSLSTDNVQGMLLDQKILIEMRLPTVKLEIMQHVSDEFKKLKKFISTVVSASSSTTTTRTADVGPEPKQSDYGDFADYVGHHPSLDGPDKDMGINRQEGDDIAHTQPCPDDHPVPMPTRIEEVQAKGGHYSLPGDRDKEQNMLPTKTKHLQYTSNIEPCPDNDLVPMPVGTDEE</sequence>
<dbReference type="Proteomes" id="UP000594638">
    <property type="component" value="Unassembled WGS sequence"/>
</dbReference>
<gene>
    <name evidence="2" type="ORF">OLEA9_A014792</name>
</gene>
<feature type="compositionally biased region" description="Basic and acidic residues" evidence="1">
    <location>
        <begin position="93"/>
        <end position="105"/>
    </location>
</feature>
<proteinExistence type="predicted"/>
<protein>
    <submittedName>
        <fullName evidence="2">Uncharacterized protein</fullName>
    </submittedName>
</protein>
<dbReference type="AlphaFoldDB" id="A0A8S0SR61"/>
<evidence type="ECO:0000256" key="1">
    <source>
        <dbReference type="SAM" id="MobiDB-lite"/>
    </source>
</evidence>
<feature type="compositionally biased region" description="Acidic residues" evidence="1">
    <location>
        <begin position="72"/>
        <end position="92"/>
    </location>
</feature>
<evidence type="ECO:0000313" key="3">
    <source>
        <dbReference type="Proteomes" id="UP000594638"/>
    </source>
</evidence>
<feature type="compositionally biased region" description="Polar residues" evidence="1">
    <location>
        <begin position="107"/>
        <end position="117"/>
    </location>
</feature>